<dbReference type="InterPro" id="IPR036465">
    <property type="entry name" value="vWFA_dom_sf"/>
</dbReference>
<keyword evidence="4" id="KW-1185">Reference proteome</keyword>
<dbReference type="Pfam" id="PF13519">
    <property type="entry name" value="VWA_2"/>
    <property type="match status" value="1"/>
</dbReference>
<reference evidence="3 4" key="1">
    <citation type="submission" date="2024-08" db="EMBL/GenBank/DDBJ databases">
        <authorList>
            <person name="Feng Z."/>
            <person name="Ronholm J."/>
        </authorList>
    </citation>
    <scope>NUCLEOTIDE SEQUENCE [LARGE SCALE GENOMIC DNA]</scope>
    <source>
        <strain evidence="3 4">4-AB0-8</strain>
    </source>
</reference>
<dbReference type="InterPro" id="IPR019960">
    <property type="entry name" value="T1SS_VCA0849"/>
</dbReference>
<feature type="compositionally biased region" description="Polar residues" evidence="1">
    <location>
        <begin position="341"/>
        <end position="352"/>
    </location>
</feature>
<organism evidence="3 4">
    <name type="scientific">Comamonas jiangduensis</name>
    <dbReference type="NCBI Taxonomy" id="1194168"/>
    <lineage>
        <taxon>Bacteria</taxon>
        <taxon>Pseudomonadati</taxon>
        <taxon>Pseudomonadota</taxon>
        <taxon>Betaproteobacteria</taxon>
        <taxon>Burkholderiales</taxon>
        <taxon>Comamonadaceae</taxon>
        <taxon>Comamonas</taxon>
    </lineage>
</organism>
<proteinExistence type="predicted"/>
<dbReference type="NCBIfam" id="TIGR01965">
    <property type="entry name" value="VCBS_repeat"/>
    <property type="match status" value="1"/>
</dbReference>
<gene>
    <name evidence="3" type="ORF">ACBP88_00005</name>
</gene>
<comment type="caution">
    <text evidence="3">The sequence shown here is derived from an EMBL/GenBank/DDBJ whole genome shotgun (WGS) entry which is preliminary data.</text>
</comment>
<accession>A0ABV4I803</accession>
<evidence type="ECO:0000313" key="4">
    <source>
        <dbReference type="Proteomes" id="UP001567350"/>
    </source>
</evidence>
<dbReference type="InterPro" id="IPR018511">
    <property type="entry name" value="Hemolysin-typ_Ca-bd_CS"/>
</dbReference>
<dbReference type="SUPFAM" id="SSF51120">
    <property type="entry name" value="beta-Roll"/>
    <property type="match status" value="1"/>
</dbReference>
<dbReference type="Pfam" id="PF17963">
    <property type="entry name" value="Big_9"/>
    <property type="match status" value="1"/>
</dbReference>
<dbReference type="Pfam" id="PF00353">
    <property type="entry name" value="HemolysinCabind"/>
    <property type="match status" value="3"/>
</dbReference>
<feature type="non-terminal residue" evidence="3">
    <location>
        <position position="1"/>
    </location>
</feature>
<feature type="region of interest" description="Disordered" evidence="1">
    <location>
        <begin position="309"/>
        <end position="352"/>
    </location>
</feature>
<dbReference type="Proteomes" id="UP001567350">
    <property type="component" value="Unassembled WGS sequence"/>
</dbReference>
<dbReference type="CDD" id="cd00198">
    <property type="entry name" value="vWFA"/>
    <property type="match status" value="1"/>
</dbReference>
<dbReference type="PROSITE" id="PS50234">
    <property type="entry name" value="VWFA"/>
    <property type="match status" value="1"/>
</dbReference>
<dbReference type="PROSITE" id="PS00330">
    <property type="entry name" value="HEMOLYSIN_CALCIUM"/>
    <property type="match status" value="3"/>
</dbReference>
<dbReference type="EMBL" id="JBGJLR010000001">
    <property type="protein sequence ID" value="MEZ2737851.1"/>
    <property type="molecule type" value="Genomic_DNA"/>
</dbReference>
<dbReference type="NCBIfam" id="TIGR03661">
    <property type="entry name" value="T1SS_VCA0849"/>
    <property type="match status" value="1"/>
</dbReference>
<sequence>ADGTYSYARNAGSQGGKSDVFTYTLTDGDTDPSTATLTINIGDGTPTITLPTAGSDGTVVYEAGLPARGAEAAGSDAAAATETTAGTIGFNSPDGVGSVSLGGHALTTTTQTFAPELINGVLGQLTAYYSFNAATGVGTIHYSYTLTDNSTGDATSASFAVLVTDTDGSANAAGSLVISVVDDVPVARNDVGTIAAAGTQTSGNVVTGAGAGSVADTQGADSAVVTKVQFGATSVNVPATGTITINGAYGVLTLAADGTYSYARNAGSQGGKSDVFTYTLTDGDTDPSTATLTINIGNSTPQIGGLTPQAEGGDTVVNEKGLPQGSGELLDPALDSDTSERNTGSFTITSPDGISKLTIQGQDISAAALLNSGTTPVTVPTPLGNTLTITGYNAATGVVSYSYTLLAGETHTSAGTDSIFDNMTVTVTDTDNETSAPGTLSVKIIDDVPTAVAPEHATLSNGAGAATSFDLDTNVVGAINSYGADGPGTVRFDAALNGTTGKADGGADLKSAGQPIVYTVSVDGLTLVGHAGSTTGATVFTVTLNPTSGSYTVDMDGVVDSPSNINFLGAGYTATGGNSSWYGYVKAAEANSADLLITPTSGTTINSNGNTFGVGGGNSIGSGEGIRLDFVRDLLGIPVSGGDYSAPSGSNHTFNQHYTVNGAVFVFSSINSATTVKFVAFDDADGNATIGDGMKDPITTVAITYGGQTAVVSAANPAVLVGGKSFGVTFSNGEAQVSGIVSGASISSYTASGYNSIEARYVSGDTFKVGGFNPSSLDTAPVDFKLPIQIVDGDNDTAASNIDITLTSSQPVVTAAFSSVMENSSNTVTGAMSVSTTQTVTSLMVAGQEVVGATSQNPVVIETDKGTLRVMGYDAATGMVSYSYKEKGKSHDHSAGKDSIHDDFSVVVKTSNGASHNGSLTVRIEDSVPMTVSDVNHVTEGMTKGVLALDGVLSNDTSENGWHPGQGGVFKVGAGTDESAASPSAVGQPIVGTYGTLTLYGDGRYTYQANPSVTRGEALSGNAQDVFTYVVRDRDGDMKSSTLTINVDQFVGSNNADNVINSGAGDDVLVADQGGVSTIQVPGKNYNIALIVDRSGSMDDPSGTTGLTRMQLAIAALKNLANSLAVHDGVVNVALIGFGQSASTDLTLNNLTVSNVSQLITKINELSASGGTNYEAAFNQAVTWFNGQPAVVNGKTFENVTYFLTDGDPTYSNSGSNGGGSTVNTADMRDAITAFAPLSVKSAVYAIGIGNGVTESNLKYFDNTGAMTLVANTYGASKSLLADFSGNSGWGVTNGANNQWTTGSSVTSGGVASSGSGSIQRTDGYMAITDTSEGSSTYKVGTPAFTISSSGQVRVSFDYRTADTKTGDAFSWTLQKLNGSVWSDVGGVKALTTTGDWTSVVSDALAAGTYRLVYGVNDATGGWWLDPARSAQLQIDNVYTAPAYVPQGQPDIVNTAAELAAALQGGSSSSELAAVGHDTVNAGDGHDIVFGDAINTDTLQWAGRDMTTLPNGSGMSALTAFLKATVTSGVEPTDQQIYDYIRANHQQFDVPSDTCGGNDKLYGGEGNDILYGQGGNDELYGGNGDDKLYGGTGNDWLLGGQGDDILTGGAGNDTFAWKLGDAGTTDVPALDRVTDFGNGNDKLDLSELLVGEHSDADSFNLTQFLHVGTETVAGQTHTVIKVSSTGDLGAGGSGFDQQITLENVNLVGSETSQAQIISNLISQGKLHVDQ</sequence>
<dbReference type="Gene3D" id="3.40.50.410">
    <property type="entry name" value="von Willebrand factor, type A domain"/>
    <property type="match status" value="1"/>
</dbReference>
<dbReference type="SUPFAM" id="SSF53300">
    <property type="entry name" value="vWA-like"/>
    <property type="match status" value="1"/>
</dbReference>
<evidence type="ECO:0000256" key="1">
    <source>
        <dbReference type="SAM" id="MobiDB-lite"/>
    </source>
</evidence>
<dbReference type="InterPro" id="IPR010221">
    <property type="entry name" value="VCBS_dom"/>
</dbReference>
<name>A0ABV4I803_9BURK</name>
<dbReference type="SMART" id="SM00327">
    <property type="entry name" value="VWA"/>
    <property type="match status" value="1"/>
</dbReference>
<dbReference type="InterPro" id="IPR001343">
    <property type="entry name" value="Hemolysn_Ca-bd"/>
</dbReference>
<dbReference type="InterPro" id="IPR002035">
    <property type="entry name" value="VWF_A"/>
</dbReference>
<dbReference type="PRINTS" id="PR00313">
    <property type="entry name" value="CABNDNGRPT"/>
</dbReference>
<protein>
    <submittedName>
        <fullName evidence="3">Type I secretion C-terminal target domain-containing protein</fullName>
    </submittedName>
</protein>
<evidence type="ECO:0000313" key="3">
    <source>
        <dbReference type="EMBL" id="MEZ2737851.1"/>
    </source>
</evidence>
<dbReference type="InterPro" id="IPR011049">
    <property type="entry name" value="Serralysin-like_metalloprot_C"/>
</dbReference>
<dbReference type="Gene3D" id="2.150.10.10">
    <property type="entry name" value="Serralysin-like metalloprotease, C-terminal"/>
    <property type="match status" value="1"/>
</dbReference>
<evidence type="ECO:0000259" key="2">
    <source>
        <dbReference type="PROSITE" id="PS50234"/>
    </source>
</evidence>
<dbReference type="RefSeq" id="WP_370890193.1">
    <property type="nucleotide sequence ID" value="NZ_JBGJLR010000001.1"/>
</dbReference>
<feature type="domain" description="VWFA" evidence="2">
    <location>
        <begin position="1087"/>
        <end position="1284"/>
    </location>
</feature>